<evidence type="ECO:0000256" key="1">
    <source>
        <dbReference type="ARBA" id="ARBA00022670"/>
    </source>
</evidence>
<evidence type="ECO:0000256" key="8">
    <source>
        <dbReference type="SAM" id="MobiDB-lite"/>
    </source>
</evidence>
<dbReference type="GO" id="GO:0008237">
    <property type="term" value="F:metallopeptidase activity"/>
    <property type="evidence" value="ECO:0007669"/>
    <property type="project" value="UniProtKB-KW"/>
</dbReference>
<gene>
    <name evidence="9" type="ORF">G5C60_49295</name>
</gene>
<keyword evidence="7" id="KW-0482">Metalloprotease</keyword>
<keyword evidence="2" id="KW-0479">Metal-binding</keyword>
<dbReference type="SUPFAM" id="SSF55166">
    <property type="entry name" value="Hedgehog/DD-peptidase"/>
    <property type="match status" value="1"/>
</dbReference>
<dbReference type="InterPro" id="IPR009045">
    <property type="entry name" value="Zn_M74/Hedgehog-like"/>
</dbReference>
<evidence type="ECO:0000256" key="3">
    <source>
        <dbReference type="ARBA" id="ARBA00022729"/>
    </source>
</evidence>
<accession>A0A6G4VMH4</accession>
<dbReference type="RefSeq" id="WP_206440960.1">
    <property type="nucleotide sequence ID" value="NZ_JAAKZY010000371.1"/>
</dbReference>
<sequence>MSLLTEAPPSRIERNRAYAGRLGWGARTAEVRRVLNPRRTVWDDAALVTETYKWQSRTGLPADGVIGPTTWAYLRVAAGLAQDPAISAQLPVQGPGFYTGGPRERHFARPETLRALLATALGWHRARPGGPRIGVREISVRGGGPLSGHGSHRLGLDVDIRPVRADGGEAPTRWDQPGYSPPLTQDLVDRLRANGVLPVHFVLFNGPGIRGVQKWAGHDDHLHVRFKAPGTTGPPALLSTQGSTQGPRQTITTIPLPAP</sequence>
<proteinExistence type="predicted"/>
<keyword evidence="4" id="KW-0574">Periplasm</keyword>
<dbReference type="EMBL" id="JAAKZY010000371">
    <property type="protein sequence ID" value="NGO15372.1"/>
    <property type="molecule type" value="Genomic_DNA"/>
</dbReference>
<evidence type="ECO:0000256" key="2">
    <source>
        <dbReference type="ARBA" id="ARBA00022723"/>
    </source>
</evidence>
<evidence type="ECO:0000256" key="4">
    <source>
        <dbReference type="ARBA" id="ARBA00022764"/>
    </source>
</evidence>
<dbReference type="InterPro" id="IPR005073">
    <property type="entry name" value="Peptidase_M74"/>
</dbReference>
<evidence type="ECO:0000256" key="7">
    <source>
        <dbReference type="ARBA" id="ARBA00023049"/>
    </source>
</evidence>
<keyword evidence="5" id="KW-0378">Hydrolase</keyword>
<comment type="caution">
    <text evidence="9">The sequence shown here is derived from an EMBL/GenBank/DDBJ whole genome shotgun (WGS) entry which is preliminary data.</text>
</comment>
<dbReference type="GO" id="GO:0004252">
    <property type="term" value="F:serine-type endopeptidase activity"/>
    <property type="evidence" value="ECO:0007669"/>
    <property type="project" value="InterPro"/>
</dbReference>
<evidence type="ECO:0000256" key="6">
    <source>
        <dbReference type="ARBA" id="ARBA00022833"/>
    </source>
</evidence>
<evidence type="ECO:0008006" key="11">
    <source>
        <dbReference type="Google" id="ProtNLM"/>
    </source>
</evidence>
<dbReference type="SUPFAM" id="SSF47090">
    <property type="entry name" value="PGBD-like"/>
    <property type="match status" value="1"/>
</dbReference>
<feature type="non-terminal residue" evidence="9">
    <location>
        <position position="259"/>
    </location>
</feature>
<evidence type="ECO:0000313" key="10">
    <source>
        <dbReference type="Proteomes" id="UP000472335"/>
    </source>
</evidence>
<name>A0A6G4VMH4_9ACTN</name>
<dbReference type="GO" id="GO:0030288">
    <property type="term" value="C:outer membrane-bounded periplasmic space"/>
    <property type="evidence" value="ECO:0007669"/>
    <property type="project" value="InterPro"/>
</dbReference>
<organism evidence="9 10">
    <name type="scientific">Streptomyces scabichelini</name>
    <dbReference type="NCBI Taxonomy" id="2711217"/>
    <lineage>
        <taxon>Bacteria</taxon>
        <taxon>Bacillati</taxon>
        <taxon>Actinomycetota</taxon>
        <taxon>Actinomycetes</taxon>
        <taxon>Kitasatosporales</taxon>
        <taxon>Streptomycetaceae</taxon>
        <taxon>Streptomyces</taxon>
    </lineage>
</organism>
<dbReference type="Proteomes" id="UP000472335">
    <property type="component" value="Unassembled WGS sequence"/>
</dbReference>
<evidence type="ECO:0000256" key="5">
    <source>
        <dbReference type="ARBA" id="ARBA00022801"/>
    </source>
</evidence>
<protein>
    <recommendedName>
        <fullName evidence="11">Penicillin-insensitive murein endopeptidase</fullName>
    </recommendedName>
</protein>
<keyword evidence="3" id="KW-0732">Signal</keyword>
<keyword evidence="10" id="KW-1185">Reference proteome</keyword>
<keyword evidence="6" id="KW-0862">Zinc</keyword>
<dbReference type="GO" id="GO:0006508">
    <property type="term" value="P:proteolysis"/>
    <property type="evidence" value="ECO:0007669"/>
    <property type="project" value="UniProtKB-KW"/>
</dbReference>
<dbReference type="AlphaFoldDB" id="A0A6G4VMH4"/>
<feature type="region of interest" description="Disordered" evidence="8">
    <location>
        <begin position="228"/>
        <end position="249"/>
    </location>
</feature>
<dbReference type="GO" id="GO:0046872">
    <property type="term" value="F:metal ion binding"/>
    <property type="evidence" value="ECO:0007669"/>
    <property type="project" value="UniProtKB-KW"/>
</dbReference>
<keyword evidence="1" id="KW-0645">Protease</keyword>
<dbReference type="Gene3D" id="3.30.1380.10">
    <property type="match status" value="1"/>
</dbReference>
<evidence type="ECO:0000313" key="9">
    <source>
        <dbReference type="EMBL" id="NGO15372.1"/>
    </source>
</evidence>
<dbReference type="InterPro" id="IPR036365">
    <property type="entry name" value="PGBD-like_sf"/>
</dbReference>
<feature type="compositionally biased region" description="Polar residues" evidence="8">
    <location>
        <begin position="238"/>
        <end position="249"/>
    </location>
</feature>
<dbReference type="Pfam" id="PF03411">
    <property type="entry name" value="Peptidase_M74"/>
    <property type="match status" value="1"/>
</dbReference>
<reference evidence="9 10" key="1">
    <citation type="submission" date="2020-02" db="EMBL/GenBank/DDBJ databases">
        <title>Whole-genome analyses of novel actinobacteria.</title>
        <authorList>
            <person name="Sahin N."/>
            <person name="Gencbay T."/>
        </authorList>
    </citation>
    <scope>NUCLEOTIDE SEQUENCE [LARGE SCALE GENOMIC DNA]</scope>
    <source>
        <strain evidence="9 10">HC44</strain>
    </source>
</reference>